<reference evidence="1" key="2">
    <citation type="submission" date="2018-05" db="EMBL/GenBank/DDBJ databases">
        <title>OgluRS3 (Oryza glumaepatula Reference Sequence Version 3).</title>
        <authorList>
            <person name="Zhang J."/>
            <person name="Kudrna D."/>
            <person name="Lee S."/>
            <person name="Talag J."/>
            <person name="Welchert J."/>
            <person name="Wing R.A."/>
        </authorList>
    </citation>
    <scope>NUCLEOTIDE SEQUENCE [LARGE SCALE GENOMIC DNA]</scope>
</reference>
<name>A0A0E0B7S4_9ORYZ</name>
<sequence>MAHLSSKARNILFPPYVPVDPSCHRSCLFSGRRAALRFGPSGHRPPPRDLLLILILLVETTTPIF</sequence>
<reference evidence="1" key="1">
    <citation type="submission" date="2015-04" db="UniProtKB">
        <authorList>
            <consortium name="EnsemblPlants"/>
        </authorList>
    </citation>
    <scope>IDENTIFICATION</scope>
</reference>
<dbReference type="EnsemblPlants" id="OGLUM10G02150.1">
    <property type="protein sequence ID" value="OGLUM10G02150.1"/>
    <property type="gene ID" value="OGLUM10G02150"/>
</dbReference>
<evidence type="ECO:0000313" key="1">
    <source>
        <dbReference type="EnsemblPlants" id="OGLUM10G02150.1"/>
    </source>
</evidence>
<dbReference type="Proteomes" id="UP000026961">
    <property type="component" value="Chromosome 10"/>
</dbReference>
<dbReference type="Gramene" id="OGLUM10G02150.1">
    <property type="protein sequence ID" value="OGLUM10G02150.1"/>
    <property type="gene ID" value="OGLUM10G02150"/>
</dbReference>
<proteinExistence type="predicted"/>
<evidence type="ECO:0000313" key="2">
    <source>
        <dbReference type="Proteomes" id="UP000026961"/>
    </source>
</evidence>
<organism evidence="1">
    <name type="scientific">Oryza glumipatula</name>
    <dbReference type="NCBI Taxonomy" id="40148"/>
    <lineage>
        <taxon>Eukaryota</taxon>
        <taxon>Viridiplantae</taxon>
        <taxon>Streptophyta</taxon>
        <taxon>Embryophyta</taxon>
        <taxon>Tracheophyta</taxon>
        <taxon>Spermatophyta</taxon>
        <taxon>Magnoliopsida</taxon>
        <taxon>Liliopsida</taxon>
        <taxon>Poales</taxon>
        <taxon>Poaceae</taxon>
        <taxon>BOP clade</taxon>
        <taxon>Oryzoideae</taxon>
        <taxon>Oryzeae</taxon>
        <taxon>Oryzinae</taxon>
        <taxon>Oryza</taxon>
    </lineage>
</organism>
<accession>A0A0E0B7S4</accession>
<keyword evidence="2" id="KW-1185">Reference proteome</keyword>
<dbReference type="HOGENOM" id="CLU_2853360_0_0_1"/>
<protein>
    <submittedName>
        <fullName evidence="1">Uncharacterized protein</fullName>
    </submittedName>
</protein>
<dbReference type="AlphaFoldDB" id="A0A0E0B7S4"/>